<dbReference type="Gene3D" id="3.40.50.720">
    <property type="entry name" value="NAD(P)-binding Rossmann-like Domain"/>
    <property type="match status" value="1"/>
</dbReference>
<evidence type="ECO:0000256" key="1">
    <source>
        <dbReference type="ARBA" id="ARBA00022857"/>
    </source>
</evidence>
<evidence type="ECO:0000313" key="5">
    <source>
        <dbReference type="Proteomes" id="UP000437736"/>
    </source>
</evidence>
<dbReference type="Proteomes" id="UP000437736">
    <property type="component" value="Unassembled WGS sequence"/>
</dbReference>
<keyword evidence="5" id="KW-1185">Reference proteome</keyword>
<protein>
    <submittedName>
        <fullName evidence="4">Alcohol dehydrogenase catalytic domain-containing protein</fullName>
    </submittedName>
</protein>
<evidence type="ECO:0000259" key="3">
    <source>
        <dbReference type="Pfam" id="PF08240"/>
    </source>
</evidence>
<dbReference type="EMBL" id="WJHE01000755">
    <property type="protein sequence ID" value="MST33870.1"/>
    <property type="molecule type" value="Genomic_DNA"/>
</dbReference>
<feature type="domain" description="Alcohol dehydrogenase-like N-terminal" evidence="3">
    <location>
        <begin position="26"/>
        <end position="110"/>
    </location>
</feature>
<sequence length="147" mass="14728">MRAIVATAAGGPEVLQLQELPAPVPGPGQLLVDLAAAGVNFMDIYGRQGRKPYAGSPPWVPGAEGSGTVAAVGEGVTAFAAGDRVAWASAPASYAEQVVVDASRAVAVPDGVGLREAAAVMLQGTTAHYLCHSTYPVAPGDVVVVHA</sequence>
<dbReference type="Pfam" id="PF08240">
    <property type="entry name" value="ADH_N"/>
    <property type="match status" value="1"/>
</dbReference>
<organism evidence="4 5">
    <name type="scientific">Acidiferrimicrobium australe</name>
    <dbReference type="NCBI Taxonomy" id="2664430"/>
    <lineage>
        <taxon>Bacteria</taxon>
        <taxon>Bacillati</taxon>
        <taxon>Actinomycetota</taxon>
        <taxon>Acidimicrobiia</taxon>
        <taxon>Acidimicrobiales</taxon>
        <taxon>Acidimicrobiaceae</taxon>
        <taxon>Acidiferrimicrobium</taxon>
    </lineage>
</organism>
<name>A0ABW9QVH9_9ACTN</name>
<proteinExistence type="predicted"/>
<dbReference type="InterPro" id="IPR013154">
    <property type="entry name" value="ADH-like_N"/>
</dbReference>
<dbReference type="PANTHER" id="PTHR48106:SF13">
    <property type="entry name" value="QUINONE OXIDOREDUCTASE-RELATED"/>
    <property type="match status" value="1"/>
</dbReference>
<gene>
    <name evidence="4" type="ORF">GHK86_14225</name>
</gene>
<dbReference type="PANTHER" id="PTHR48106">
    <property type="entry name" value="QUINONE OXIDOREDUCTASE PIG3-RELATED"/>
    <property type="match status" value="1"/>
</dbReference>
<comment type="caution">
    <text evidence="4">The sequence shown here is derived from an EMBL/GenBank/DDBJ whole genome shotgun (WGS) entry which is preliminary data.</text>
</comment>
<dbReference type="SUPFAM" id="SSF50129">
    <property type="entry name" value="GroES-like"/>
    <property type="match status" value="1"/>
</dbReference>
<accession>A0ABW9QVH9</accession>
<feature type="non-terminal residue" evidence="4">
    <location>
        <position position="147"/>
    </location>
</feature>
<dbReference type="InterPro" id="IPR011032">
    <property type="entry name" value="GroES-like_sf"/>
</dbReference>
<reference evidence="4 5" key="1">
    <citation type="submission" date="2019-11" db="EMBL/GenBank/DDBJ databases">
        <title>Acidiferrimicrobium australis gen. nov., sp. nov., an acidophilic and obligately heterotrophic, member of the Actinobacteria that catalyses dissimilatory oxido- reduction of iron isolated from metal-rich acidic water in Chile.</title>
        <authorList>
            <person name="Gonzalez D."/>
            <person name="Huber K."/>
            <person name="Hedrich S."/>
            <person name="Rojas-Villalobos C."/>
            <person name="Quatrini R."/>
            <person name="Dinamarca M.A."/>
            <person name="Schwarz A."/>
            <person name="Canales C."/>
            <person name="Nancucheo I."/>
        </authorList>
    </citation>
    <scope>NUCLEOTIDE SEQUENCE [LARGE SCALE GENOMIC DNA]</scope>
    <source>
        <strain evidence="4 5">USS-CCA1</strain>
    </source>
</reference>
<dbReference type="Gene3D" id="3.90.180.10">
    <property type="entry name" value="Medium-chain alcohol dehydrogenases, catalytic domain"/>
    <property type="match status" value="1"/>
</dbReference>
<evidence type="ECO:0000256" key="2">
    <source>
        <dbReference type="ARBA" id="ARBA00023002"/>
    </source>
</evidence>
<keyword evidence="1" id="KW-0521">NADP</keyword>
<evidence type="ECO:0000313" key="4">
    <source>
        <dbReference type="EMBL" id="MST33870.1"/>
    </source>
</evidence>
<keyword evidence="2" id="KW-0560">Oxidoreductase</keyword>